<organism evidence="4 5">
    <name type="scientific">Nocardioides soli</name>
    <dbReference type="NCBI Taxonomy" id="1036020"/>
    <lineage>
        <taxon>Bacteria</taxon>
        <taxon>Bacillati</taxon>
        <taxon>Actinomycetota</taxon>
        <taxon>Actinomycetes</taxon>
        <taxon>Propionibacteriales</taxon>
        <taxon>Nocardioidaceae</taxon>
        <taxon>Nocardioides</taxon>
    </lineage>
</organism>
<dbReference type="InterPro" id="IPR002821">
    <property type="entry name" value="Hydantoinase_A"/>
</dbReference>
<comment type="caution">
    <text evidence="4">The sequence shown here is derived from an EMBL/GenBank/DDBJ whole genome shotgun (WGS) entry which is preliminary data.</text>
</comment>
<gene>
    <name evidence="4" type="ORF">FHU40_002206</name>
</gene>
<dbReference type="GO" id="GO:0006749">
    <property type="term" value="P:glutathione metabolic process"/>
    <property type="evidence" value="ECO:0007669"/>
    <property type="project" value="TreeGrafter"/>
</dbReference>
<keyword evidence="4" id="KW-0378">Hydrolase</keyword>
<dbReference type="AlphaFoldDB" id="A0A7W4VVP2"/>
<protein>
    <submittedName>
        <fullName evidence="4">N-methylhydantoinase A</fullName>
        <ecNumber evidence="4">3.5.2.14</ecNumber>
    </submittedName>
</protein>
<evidence type="ECO:0000259" key="3">
    <source>
        <dbReference type="Pfam" id="PF19278"/>
    </source>
</evidence>
<dbReference type="PANTHER" id="PTHR11365:SF23">
    <property type="entry name" value="HYPOTHETICAL 5-OXOPROLINASE (EUROFUNG)-RELATED"/>
    <property type="match status" value="1"/>
</dbReference>
<feature type="domain" description="Hydantoinase A/oxoprolinase" evidence="1">
    <location>
        <begin position="209"/>
        <end position="496"/>
    </location>
</feature>
<proteinExistence type="predicted"/>
<dbReference type="Pfam" id="PF19278">
    <property type="entry name" value="Hydant_A_C"/>
    <property type="match status" value="1"/>
</dbReference>
<dbReference type="GO" id="GO:0017168">
    <property type="term" value="F:5-oxoprolinase (ATP-hydrolyzing) activity"/>
    <property type="evidence" value="ECO:0007669"/>
    <property type="project" value="TreeGrafter"/>
</dbReference>
<dbReference type="Pfam" id="PF01968">
    <property type="entry name" value="Hydantoinase_A"/>
    <property type="match status" value="1"/>
</dbReference>
<dbReference type="InterPro" id="IPR045079">
    <property type="entry name" value="Oxoprolinase-like"/>
</dbReference>
<dbReference type="InterPro" id="IPR008040">
    <property type="entry name" value="Hydant_A_N"/>
</dbReference>
<dbReference type="Pfam" id="PF05378">
    <property type="entry name" value="Hydant_A_N"/>
    <property type="match status" value="1"/>
</dbReference>
<name>A0A7W4VVP2_9ACTN</name>
<dbReference type="GO" id="GO:0005829">
    <property type="term" value="C:cytosol"/>
    <property type="evidence" value="ECO:0007669"/>
    <property type="project" value="TreeGrafter"/>
</dbReference>
<reference evidence="4 5" key="1">
    <citation type="submission" date="2020-08" db="EMBL/GenBank/DDBJ databases">
        <title>Sequencing the genomes of 1000 actinobacteria strains.</title>
        <authorList>
            <person name="Klenk H.-P."/>
        </authorList>
    </citation>
    <scope>NUCLEOTIDE SEQUENCE [LARGE SCALE GENOMIC DNA]</scope>
    <source>
        <strain evidence="4 5">DSM 105498</strain>
    </source>
</reference>
<dbReference type="InterPro" id="IPR043129">
    <property type="entry name" value="ATPase_NBD"/>
</dbReference>
<evidence type="ECO:0000313" key="5">
    <source>
        <dbReference type="Proteomes" id="UP000589626"/>
    </source>
</evidence>
<evidence type="ECO:0000259" key="1">
    <source>
        <dbReference type="Pfam" id="PF01968"/>
    </source>
</evidence>
<dbReference type="GO" id="GO:0047423">
    <property type="term" value="F:N-methylhydantoinase (ATP-hydrolyzing) activity"/>
    <property type="evidence" value="ECO:0007669"/>
    <property type="project" value="UniProtKB-EC"/>
</dbReference>
<keyword evidence="5" id="KW-1185">Reference proteome</keyword>
<dbReference type="EMBL" id="JACHWR010000002">
    <property type="protein sequence ID" value="MBB3042388.1"/>
    <property type="molecule type" value="Genomic_DNA"/>
</dbReference>
<dbReference type="Proteomes" id="UP000589626">
    <property type="component" value="Unassembled WGS sequence"/>
</dbReference>
<dbReference type="RefSeq" id="WP_183592360.1">
    <property type="nucleotide sequence ID" value="NZ_JACHWR010000002.1"/>
</dbReference>
<dbReference type="EC" id="3.5.2.14" evidence="4"/>
<dbReference type="PANTHER" id="PTHR11365">
    <property type="entry name" value="5-OXOPROLINASE RELATED"/>
    <property type="match status" value="1"/>
</dbReference>
<dbReference type="SUPFAM" id="SSF53067">
    <property type="entry name" value="Actin-like ATPase domain"/>
    <property type="match status" value="1"/>
</dbReference>
<sequence length="709" mass="75315">MTYTVGIDVGGTFTDLLLLETEGTAKIPHKTSTTPANPADGVMTGLRDLAEIVGRTPEEFFGEIDLIVHGTTVATNAVLTGSGARTGLVTTEGFRDILEMRRGIRSRKHLYDNKYVAPAPLATRDLRAVVTERIDVDGKVVTALDAASLDEAIARLRAADVEAVALCFMHSYRNDEHEVIAKQAIREQLPEVFLSVSSEVLPQVRLYPRVSTTVMNAYLGPVVERYMRNLVTQLSEGAFAGTLMIMQSNGGIAKPSSVAELPASIAMSGPAAGPVAGLAYVAARGLDDCTVVDMGGTSFDASLVKDGEVQVTREGEINRHMISLPTTHVHTIGAGGGSIGWIDDGGLLRMGPQSAGADPGPAAYGRGGTLPTTTDADVVLGYIDPDYFLGGRMRLRADLAEEAIRTHVAEPLGLSVVEAAAGMYEMVNLAMASGTKNVSVEAGYDPREFPMVVAGGAGPVHSGMIAHELDIPFVFIPKMSSVICAAGMLMADLRHDFVRGFNAMLSTLDLGVARTLIDEMAAEGAALLDDEGSDPATREVVVSADLRYVGQHHEIILSFGAEEFLGEGDGKARVAAAFHRRHEELFGFANPDADVEILSLRVTAVGRRPGFELGGAGAGGAGLAEALKGRRPVYLRTERAKVEVPIYDGDRLPVDVVVEGPCVVEEPQTTIVVPEFFDIVLDRSGSYVMYRKGRSLADLDRLVAAEGSR</sequence>
<dbReference type="InterPro" id="IPR049517">
    <property type="entry name" value="ACX-like_C"/>
</dbReference>
<evidence type="ECO:0000259" key="2">
    <source>
        <dbReference type="Pfam" id="PF05378"/>
    </source>
</evidence>
<accession>A0A7W4VVP2</accession>
<feature type="domain" description="Acetophenone carboxylase-like C-terminal" evidence="3">
    <location>
        <begin position="518"/>
        <end position="683"/>
    </location>
</feature>
<feature type="domain" description="Hydantoinase/oxoprolinase N-terminal" evidence="2">
    <location>
        <begin position="5"/>
        <end position="188"/>
    </location>
</feature>
<evidence type="ECO:0000313" key="4">
    <source>
        <dbReference type="EMBL" id="MBB3042388.1"/>
    </source>
</evidence>